<accession>A0ABM8GQT8</accession>
<sequence>MVAAFVVGGALTGGLTAAAAAGSGDQSSVESLMATTARYDVEAMNHGRLLGEPRFETFQGTSDIRVSAAPPGANRLVVSFQCLDPATYAQRLDGAVVSTPVRCGTESNVTPSTKNPWTNIYQPAAGGTQTVTVEAPGDARYAVWVSWMKAAVLAEPSAQQAAETADGKVTFEEYTNAFNRLQACMAEAGFPEAVVPFADEHYGYTVPGDGATAFDTRCYPREFQDVDTLWQGEHPQK</sequence>
<organism evidence="1 2">
    <name type="scientific">Frondihabitans sucicola</name>
    <dbReference type="NCBI Taxonomy" id="1268041"/>
    <lineage>
        <taxon>Bacteria</taxon>
        <taxon>Bacillati</taxon>
        <taxon>Actinomycetota</taxon>
        <taxon>Actinomycetes</taxon>
        <taxon>Micrococcales</taxon>
        <taxon>Microbacteriaceae</taxon>
        <taxon>Frondihabitans</taxon>
    </lineage>
</organism>
<evidence type="ECO:0000313" key="2">
    <source>
        <dbReference type="Proteomes" id="UP001321486"/>
    </source>
</evidence>
<gene>
    <name evidence="1" type="ORF">GCM10025867_29120</name>
</gene>
<name>A0ABM8GQT8_9MICO</name>
<keyword evidence="2" id="KW-1185">Reference proteome</keyword>
<reference evidence="2" key="1">
    <citation type="journal article" date="2019" name="Int. J. Syst. Evol. Microbiol.">
        <title>The Global Catalogue of Microorganisms (GCM) 10K type strain sequencing project: providing services to taxonomists for standard genome sequencing and annotation.</title>
        <authorList>
            <consortium name="The Broad Institute Genomics Platform"/>
            <consortium name="The Broad Institute Genome Sequencing Center for Infectious Disease"/>
            <person name="Wu L."/>
            <person name="Ma J."/>
        </authorList>
    </citation>
    <scope>NUCLEOTIDE SEQUENCE [LARGE SCALE GENOMIC DNA]</scope>
    <source>
        <strain evidence="2">NBRC 108728</strain>
    </source>
</reference>
<proteinExistence type="predicted"/>
<evidence type="ECO:0008006" key="3">
    <source>
        <dbReference type="Google" id="ProtNLM"/>
    </source>
</evidence>
<dbReference type="Proteomes" id="UP001321486">
    <property type="component" value="Chromosome"/>
</dbReference>
<evidence type="ECO:0000313" key="1">
    <source>
        <dbReference type="EMBL" id="BDZ50671.1"/>
    </source>
</evidence>
<dbReference type="EMBL" id="AP027732">
    <property type="protein sequence ID" value="BDZ50671.1"/>
    <property type="molecule type" value="Genomic_DNA"/>
</dbReference>
<protein>
    <recommendedName>
        <fullName evidence="3">Lipoprotein</fullName>
    </recommendedName>
</protein>